<accession>A0A2A9E3G6</accession>
<name>A0A2A9E3G6_9MICO</name>
<organism evidence="2 3">
    <name type="scientific">Sanguibacter antarcticus</name>
    <dbReference type="NCBI Taxonomy" id="372484"/>
    <lineage>
        <taxon>Bacteria</taxon>
        <taxon>Bacillati</taxon>
        <taxon>Actinomycetota</taxon>
        <taxon>Actinomycetes</taxon>
        <taxon>Micrococcales</taxon>
        <taxon>Sanguibacteraceae</taxon>
        <taxon>Sanguibacter</taxon>
    </lineage>
</organism>
<comment type="caution">
    <text evidence="2">The sequence shown here is derived from an EMBL/GenBank/DDBJ whole genome shotgun (WGS) entry which is preliminary data.</text>
</comment>
<sequence>MVTLDVLTAAPLTIEMLVARDISAYSERTTRRRRYDGATGFDPAITGEPPEEQAARRTHRLLQ</sequence>
<reference evidence="2 3" key="1">
    <citation type="submission" date="2017-10" db="EMBL/GenBank/DDBJ databases">
        <title>Sequencing the genomes of 1000 actinobacteria strains.</title>
        <authorList>
            <person name="Klenk H.-P."/>
        </authorList>
    </citation>
    <scope>NUCLEOTIDE SEQUENCE [LARGE SCALE GENOMIC DNA]</scope>
    <source>
        <strain evidence="2 3">DSM 18966</strain>
    </source>
</reference>
<keyword evidence="3" id="KW-1185">Reference proteome</keyword>
<evidence type="ECO:0000313" key="3">
    <source>
        <dbReference type="Proteomes" id="UP000225548"/>
    </source>
</evidence>
<dbReference type="AlphaFoldDB" id="A0A2A9E3G6"/>
<proteinExistence type="predicted"/>
<evidence type="ECO:0000313" key="2">
    <source>
        <dbReference type="EMBL" id="PFG33577.1"/>
    </source>
</evidence>
<evidence type="ECO:0000256" key="1">
    <source>
        <dbReference type="SAM" id="MobiDB-lite"/>
    </source>
</evidence>
<dbReference type="Proteomes" id="UP000225548">
    <property type="component" value="Unassembled WGS sequence"/>
</dbReference>
<protein>
    <submittedName>
        <fullName evidence="2">Uncharacterized protein</fullName>
    </submittedName>
</protein>
<gene>
    <name evidence="2" type="ORF">ATL42_1454</name>
</gene>
<dbReference type="RefSeq" id="WP_098454768.1">
    <property type="nucleotide sequence ID" value="NZ_PDJG01000001.1"/>
</dbReference>
<feature type="region of interest" description="Disordered" evidence="1">
    <location>
        <begin position="34"/>
        <end position="63"/>
    </location>
</feature>
<dbReference type="EMBL" id="PDJG01000001">
    <property type="protein sequence ID" value="PFG33577.1"/>
    <property type="molecule type" value="Genomic_DNA"/>
</dbReference>